<dbReference type="Proteomes" id="UP000499080">
    <property type="component" value="Unassembled WGS sequence"/>
</dbReference>
<dbReference type="EMBL" id="BGPR01088678">
    <property type="protein sequence ID" value="GBM12228.1"/>
    <property type="molecule type" value="Genomic_DNA"/>
</dbReference>
<keyword evidence="2" id="KW-1185">Reference proteome</keyword>
<organism evidence="1 2">
    <name type="scientific">Araneus ventricosus</name>
    <name type="common">Orbweaver spider</name>
    <name type="synonym">Epeira ventricosa</name>
    <dbReference type="NCBI Taxonomy" id="182803"/>
    <lineage>
        <taxon>Eukaryota</taxon>
        <taxon>Metazoa</taxon>
        <taxon>Ecdysozoa</taxon>
        <taxon>Arthropoda</taxon>
        <taxon>Chelicerata</taxon>
        <taxon>Arachnida</taxon>
        <taxon>Araneae</taxon>
        <taxon>Araneomorphae</taxon>
        <taxon>Entelegynae</taxon>
        <taxon>Araneoidea</taxon>
        <taxon>Araneidae</taxon>
        <taxon>Araneus</taxon>
    </lineage>
</organism>
<gene>
    <name evidence="1" type="ORF">AVEN_97472_1</name>
</gene>
<evidence type="ECO:0000313" key="2">
    <source>
        <dbReference type="Proteomes" id="UP000499080"/>
    </source>
</evidence>
<dbReference type="SUPFAM" id="SSF51430">
    <property type="entry name" value="NAD(P)-linked oxidoreductase"/>
    <property type="match status" value="1"/>
</dbReference>
<dbReference type="InterPro" id="IPR036812">
    <property type="entry name" value="NAD(P)_OxRdtase_dom_sf"/>
</dbReference>
<accession>A0A4Y2D8C3</accession>
<dbReference type="OrthoDB" id="1720422at2759"/>
<dbReference type="AlphaFoldDB" id="A0A4Y2D8C3"/>
<feature type="non-terminal residue" evidence="1">
    <location>
        <position position="1"/>
    </location>
</feature>
<evidence type="ECO:0000313" key="1">
    <source>
        <dbReference type="EMBL" id="GBM12228.1"/>
    </source>
</evidence>
<comment type="caution">
    <text evidence="1">The sequence shown here is derived from an EMBL/GenBank/DDBJ whole genome shotgun (WGS) entry which is preliminary data.</text>
</comment>
<sequence>AIKGVENRPELVWCVSDGWISNLTHYPSLHLYCRIINEVENRPELVWCVKDGWIFKMVYLSITPFGLSGSELLLGKILKNSGWKRSSYIVATKLVWGTNFLVAAVLVCTSDFLPTDSHIIPAIFSHEHEINMAGLLQAEQSMSSRKWKHQL</sequence>
<protein>
    <submittedName>
        <fullName evidence="1">Uncharacterized protein</fullName>
    </submittedName>
</protein>
<reference evidence="1 2" key="1">
    <citation type="journal article" date="2019" name="Sci. Rep.">
        <title>Orb-weaving spider Araneus ventricosus genome elucidates the spidroin gene catalogue.</title>
        <authorList>
            <person name="Kono N."/>
            <person name="Nakamura H."/>
            <person name="Ohtoshi R."/>
            <person name="Moran D.A.P."/>
            <person name="Shinohara A."/>
            <person name="Yoshida Y."/>
            <person name="Fujiwara M."/>
            <person name="Mori M."/>
            <person name="Tomita M."/>
            <person name="Arakawa K."/>
        </authorList>
    </citation>
    <scope>NUCLEOTIDE SEQUENCE [LARGE SCALE GENOMIC DNA]</scope>
</reference>
<proteinExistence type="predicted"/>
<name>A0A4Y2D8C3_ARAVE</name>